<organism evidence="2 3">
    <name type="scientific">Lasiosphaeria miniovina</name>
    <dbReference type="NCBI Taxonomy" id="1954250"/>
    <lineage>
        <taxon>Eukaryota</taxon>
        <taxon>Fungi</taxon>
        <taxon>Dikarya</taxon>
        <taxon>Ascomycota</taxon>
        <taxon>Pezizomycotina</taxon>
        <taxon>Sordariomycetes</taxon>
        <taxon>Sordariomycetidae</taxon>
        <taxon>Sordariales</taxon>
        <taxon>Lasiosphaeriaceae</taxon>
        <taxon>Lasiosphaeria</taxon>
    </lineage>
</organism>
<evidence type="ECO:0000256" key="1">
    <source>
        <dbReference type="SAM" id="MobiDB-lite"/>
    </source>
</evidence>
<accession>A0AA39ZYJ1</accession>
<feature type="region of interest" description="Disordered" evidence="1">
    <location>
        <begin position="130"/>
        <end position="202"/>
    </location>
</feature>
<dbReference type="AlphaFoldDB" id="A0AA39ZYJ1"/>
<feature type="compositionally biased region" description="Low complexity" evidence="1">
    <location>
        <begin position="392"/>
        <end position="403"/>
    </location>
</feature>
<reference evidence="2" key="1">
    <citation type="submission" date="2023-06" db="EMBL/GenBank/DDBJ databases">
        <title>Genome-scale phylogeny and comparative genomics of the fungal order Sordariales.</title>
        <authorList>
            <consortium name="Lawrence Berkeley National Laboratory"/>
            <person name="Hensen N."/>
            <person name="Bonometti L."/>
            <person name="Westerberg I."/>
            <person name="Brannstrom I.O."/>
            <person name="Guillou S."/>
            <person name="Cros-Aarteil S."/>
            <person name="Calhoun S."/>
            <person name="Haridas S."/>
            <person name="Kuo A."/>
            <person name="Mondo S."/>
            <person name="Pangilinan J."/>
            <person name="Riley R."/>
            <person name="LaButti K."/>
            <person name="Andreopoulos B."/>
            <person name="Lipzen A."/>
            <person name="Chen C."/>
            <person name="Yanf M."/>
            <person name="Daum C."/>
            <person name="Ng V."/>
            <person name="Clum A."/>
            <person name="Steindorff A."/>
            <person name="Ohm R."/>
            <person name="Martin F."/>
            <person name="Silar P."/>
            <person name="Natvig D."/>
            <person name="Lalanne C."/>
            <person name="Gautier V."/>
            <person name="Ament-velasquez S.L."/>
            <person name="Kruys A."/>
            <person name="Hutchinson M.I."/>
            <person name="Powell A.J."/>
            <person name="Barry K."/>
            <person name="Miller A.N."/>
            <person name="Grigoriev I.V."/>
            <person name="Debuchy R."/>
            <person name="Gladieux P."/>
            <person name="Thoren M.H."/>
            <person name="Johannesson H."/>
        </authorList>
    </citation>
    <scope>NUCLEOTIDE SEQUENCE</scope>
    <source>
        <strain evidence="2">SMH2392-1A</strain>
    </source>
</reference>
<evidence type="ECO:0000313" key="3">
    <source>
        <dbReference type="Proteomes" id="UP001172101"/>
    </source>
</evidence>
<feature type="compositionally biased region" description="Basic residues" evidence="1">
    <location>
        <begin position="153"/>
        <end position="166"/>
    </location>
</feature>
<dbReference type="PANTHER" id="PTHR38166:SF1">
    <property type="entry name" value="C2H2-TYPE DOMAIN-CONTAINING PROTEIN"/>
    <property type="match status" value="1"/>
</dbReference>
<name>A0AA39ZYJ1_9PEZI</name>
<dbReference type="RefSeq" id="XP_060291053.1">
    <property type="nucleotide sequence ID" value="XM_060447170.1"/>
</dbReference>
<feature type="compositionally biased region" description="Polar residues" evidence="1">
    <location>
        <begin position="471"/>
        <end position="480"/>
    </location>
</feature>
<feature type="compositionally biased region" description="Acidic residues" evidence="1">
    <location>
        <begin position="175"/>
        <end position="197"/>
    </location>
</feature>
<dbReference type="EMBL" id="JAUIRO010000007">
    <property type="protein sequence ID" value="KAK0705959.1"/>
    <property type="molecule type" value="Genomic_DNA"/>
</dbReference>
<feature type="compositionally biased region" description="Low complexity" evidence="1">
    <location>
        <begin position="130"/>
        <end position="152"/>
    </location>
</feature>
<proteinExistence type="predicted"/>
<feature type="region of interest" description="Disordered" evidence="1">
    <location>
        <begin position="392"/>
        <end position="411"/>
    </location>
</feature>
<protein>
    <recommendedName>
        <fullName evidence="4">C2H2-type domain-containing protein</fullName>
    </recommendedName>
</protein>
<dbReference type="PANTHER" id="PTHR38166">
    <property type="entry name" value="C2H2-TYPE DOMAIN-CONTAINING PROTEIN-RELATED"/>
    <property type="match status" value="1"/>
</dbReference>
<dbReference type="GeneID" id="85330440"/>
<sequence length="480" mass="52203">MGFSNFFVMLRAKSRSSNRLQKKEHLSLALSSNACNALKETIAVVGTQGSQLKNSPASQWTLTVPPTIPIASAAGCAGSAETALALLHHSSGNAPHVQVFSDGKVVAIWILQAAGVSGLSLPGGYQLPRAPGRAPGRPQALPAAAAAKATGARSRKAAKTRKRKARHPGEPQDDKDSDDSDREPDDPQDPEGPEDAADEPRRGRNFACPFYKLNPHEYADCCRKKLNTISRVMQHFRRCHAMPAETRGYFHYCARCFTQFRDDEESIWREHCVACVTVEPAPDDLFNNELEELHRLFETNSRLPPPRRWYELWDQAFGVFGHARPSSPYVEHGVAEVIGLIRSQGVARLAAQIDTVLQNHCVLPGLAPMFRRFAQDVVDIILTPPALVTRRTTRPAAAAGQAPPRLPSPATAFVDRPEGSEQLQDARLYDDRLHDIVSYGDELPIDPALDDAVLGLQGHPDGAGAHLDNSGEASGPSSAP</sequence>
<comment type="caution">
    <text evidence="2">The sequence shown here is derived from an EMBL/GenBank/DDBJ whole genome shotgun (WGS) entry which is preliminary data.</text>
</comment>
<feature type="region of interest" description="Disordered" evidence="1">
    <location>
        <begin position="452"/>
        <end position="480"/>
    </location>
</feature>
<evidence type="ECO:0000313" key="2">
    <source>
        <dbReference type="EMBL" id="KAK0705959.1"/>
    </source>
</evidence>
<dbReference type="Proteomes" id="UP001172101">
    <property type="component" value="Unassembled WGS sequence"/>
</dbReference>
<gene>
    <name evidence="2" type="ORF">B0T26DRAFT_805874</name>
</gene>
<keyword evidence="3" id="KW-1185">Reference proteome</keyword>
<evidence type="ECO:0008006" key="4">
    <source>
        <dbReference type="Google" id="ProtNLM"/>
    </source>
</evidence>